<evidence type="ECO:0000313" key="2">
    <source>
        <dbReference type="Proteomes" id="UP000824782"/>
    </source>
</evidence>
<dbReference type="AlphaFoldDB" id="A0AAV7A1E2"/>
<name>A0AAV7A1E2_ENGPU</name>
<protein>
    <submittedName>
        <fullName evidence="1">Uncharacterized protein</fullName>
    </submittedName>
</protein>
<organism evidence="1 2">
    <name type="scientific">Engystomops pustulosus</name>
    <name type="common">Tungara frog</name>
    <name type="synonym">Physalaemus pustulosus</name>
    <dbReference type="NCBI Taxonomy" id="76066"/>
    <lineage>
        <taxon>Eukaryota</taxon>
        <taxon>Metazoa</taxon>
        <taxon>Chordata</taxon>
        <taxon>Craniata</taxon>
        <taxon>Vertebrata</taxon>
        <taxon>Euteleostomi</taxon>
        <taxon>Amphibia</taxon>
        <taxon>Batrachia</taxon>
        <taxon>Anura</taxon>
        <taxon>Neobatrachia</taxon>
        <taxon>Hyloidea</taxon>
        <taxon>Leptodactylidae</taxon>
        <taxon>Leiuperinae</taxon>
        <taxon>Engystomops</taxon>
    </lineage>
</organism>
<dbReference type="Proteomes" id="UP000824782">
    <property type="component" value="Unassembled WGS sequence"/>
</dbReference>
<keyword evidence="2" id="KW-1185">Reference proteome</keyword>
<dbReference type="EMBL" id="WNYA01000010">
    <property type="protein sequence ID" value="KAG8553577.1"/>
    <property type="molecule type" value="Genomic_DNA"/>
</dbReference>
<accession>A0AAV7A1E2</accession>
<sequence length="77" mass="8841">MDFYFFPCLCFGTFLGFSSGQISWWFFLIDTCGIWLFETSQNASNSPNLQSFLTLCICLVRCSLNFAGENLTFFAIF</sequence>
<reference evidence="1" key="1">
    <citation type="thesis" date="2020" institute="ProQuest LLC" country="789 East Eisenhower Parkway, Ann Arbor, MI, USA">
        <title>Comparative Genomics and Chromosome Evolution.</title>
        <authorList>
            <person name="Mudd A.B."/>
        </authorList>
    </citation>
    <scope>NUCLEOTIDE SEQUENCE</scope>
    <source>
        <strain evidence="1">237g6f4</strain>
        <tissue evidence="1">Blood</tissue>
    </source>
</reference>
<evidence type="ECO:0000313" key="1">
    <source>
        <dbReference type="EMBL" id="KAG8553577.1"/>
    </source>
</evidence>
<proteinExistence type="predicted"/>
<gene>
    <name evidence="1" type="ORF">GDO81_003469</name>
</gene>
<comment type="caution">
    <text evidence="1">The sequence shown here is derived from an EMBL/GenBank/DDBJ whole genome shotgun (WGS) entry which is preliminary data.</text>
</comment>